<protein>
    <submittedName>
        <fullName evidence="1">Uncharacterized protein</fullName>
    </submittedName>
</protein>
<evidence type="ECO:0000313" key="1">
    <source>
        <dbReference type="EMBL" id="ONI40523.1"/>
    </source>
</evidence>
<accession>A0ACC8XCP7</accession>
<sequence>MKKEKFSTIKAPIPPGNIAQATIISVGEDKIAYLSGQISQDKEGKIINTSVEEQTTIILDNIKIIVEELGATMDDIYKCTCYVSSMGRVFDEFNKVYQNYFSFENPPVRCTVSAGVWGNLDVEIACELILP</sequence>
<gene>
    <name evidence="1" type="ORF">AN396_05985</name>
</gene>
<evidence type="ECO:0000313" key="2">
    <source>
        <dbReference type="Proteomes" id="UP000188605"/>
    </source>
</evidence>
<comment type="caution">
    <text evidence="1">The sequence shown here is derived from an EMBL/GenBank/DDBJ whole genome shotgun (WGS) entry which is preliminary data.</text>
</comment>
<keyword evidence="2" id="KW-1185">Reference proteome</keyword>
<name>A0ACC8XCP7_9FIRM</name>
<dbReference type="EMBL" id="LJDB01000050">
    <property type="protein sequence ID" value="ONI40523.1"/>
    <property type="molecule type" value="Genomic_DNA"/>
</dbReference>
<proteinExistence type="predicted"/>
<dbReference type="Proteomes" id="UP000188605">
    <property type="component" value="Unassembled WGS sequence"/>
</dbReference>
<reference evidence="1" key="1">
    <citation type="submission" date="2016-08" db="EMBL/GenBank/DDBJ databases">
        <authorList>
            <person name="Ngugi D.K."/>
            <person name="Miyake S."/>
            <person name="Stingl U."/>
        </authorList>
    </citation>
    <scope>NUCLEOTIDE SEQUENCE</scope>
    <source>
        <strain evidence="1">SCG-B11WGA-EpuloA1</strain>
    </source>
</reference>
<organism evidence="1 2">
    <name type="scientific">Candidatus Epulonipiscium fishelsonii</name>
    <dbReference type="NCBI Taxonomy" id="77094"/>
    <lineage>
        <taxon>Bacteria</taxon>
        <taxon>Bacillati</taxon>
        <taxon>Bacillota</taxon>
        <taxon>Clostridia</taxon>
        <taxon>Lachnospirales</taxon>
        <taxon>Lachnospiraceae</taxon>
        <taxon>Candidatus Epulonipiscium</taxon>
    </lineage>
</organism>